<dbReference type="InterPro" id="IPR042099">
    <property type="entry name" value="ANL_N_sf"/>
</dbReference>
<dbReference type="CDD" id="cd07989">
    <property type="entry name" value="LPLAT_AGPAT-like"/>
    <property type="match status" value="1"/>
</dbReference>
<accession>A0A128EGX0</accession>
<feature type="transmembrane region" description="Helical" evidence="6">
    <location>
        <begin position="135"/>
        <end position="158"/>
    </location>
</feature>
<feature type="transmembrane region" description="Helical" evidence="6">
    <location>
        <begin position="87"/>
        <end position="114"/>
    </location>
</feature>
<dbReference type="SUPFAM" id="SSF103473">
    <property type="entry name" value="MFS general substrate transporter"/>
    <property type="match status" value="1"/>
</dbReference>
<proteinExistence type="inferred from homology"/>
<dbReference type="EMBL" id="FIZP01000004">
    <property type="protein sequence ID" value="CZE47817.1"/>
    <property type="molecule type" value="Genomic_DNA"/>
</dbReference>
<evidence type="ECO:0000313" key="9">
    <source>
        <dbReference type="Proteomes" id="UP000069632"/>
    </source>
</evidence>
<dbReference type="GO" id="GO:0022857">
    <property type="term" value="F:transmembrane transporter activity"/>
    <property type="evidence" value="ECO:0007669"/>
    <property type="project" value="InterPro"/>
</dbReference>
<feature type="transmembrane region" description="Helical" evidence="6">
    <location>
        <begin position="178"/>
        <end position="198"/>
    </location>
</feature>
<dbReference type="Gene3D" id="3.40.50.12780">
    <property type="entry name" value="N-terminal domain of ligase-like"/>
    <property type="match status" value="1"/>
</dbReference>
<dbReference type="AlphaFoldDB" id="A0A128EGX0"/>
<dbReference type="Pfam" id="PF01553">
    <property type="entry name" value="Acyltransferase"/>
    <property type="match status" value="1"/>
</dbReference>
<keyword evidence="8" id="KW-0808">Transferase</keyword>
<dbReference type="RefSeq" id="WP_075540220.1">
    <property type="nucleotide sequence ID" value="NZ_CP053844.1"/>
</dbReference>
<evidence type="ECO:0000313" key="8">
    <source>
        <dbReference type="EMBL" id="CZE47817.1"/>
    </source>
</evidence>
<dbReference type="PROSITE" id="PS00455">
    <property type="entry name" value="AMP_BINDING"/>
    <property type="match status" value="1"/>
</dbReference>
<reference evidence="8 9" key="1">
    <citation type="submission" date="2016-02" db="EMBL/GenBank/DDBJ databases">
        <authorList>
            <consortium name="Pathogen Informatics"/>
        </authorList>
    </citation>
    <scope>NUCLEOTIDE SEQUENCE [LARGE SCALE GENOMIC DNA]</scope>
    <source>
        <strain evidence="8 9">RC20</strain>
    </source>
</reference>
<dbReference type="Proteomes" id="UP000069632">
    <property type="component" value="Unassembled WGS sequence"/>
</dbReference>
<feature type="transmembrane region" description="Helical" evidence="6">
    <location>
        <begin position="44"/>
        <end position="67"/>
    </location>
</feature>
<keyword evidence="3 6" id="KW-0812">Transmembrane</keyword>
<keyword evidence="4 6" id="KW-1133">Transmembrane helix</keyword>
<gene>
    <name evidence="8" type="primary">aas_2</name>
    <name evidence="8" type="ORF">ERS672216_01080</name>
</gene>
<feature type="transmembrane region" description="Helical" evidence="6">
    <location>
        <begin position="6"/>
        <end position="23"/>
    </location>
</feature>
<evidence type="ECO:0000259" key="7">
    <source>
        <dbReference type="SMART" id="SM00563"/>
    </source>
</evidence>
<dbReference type="InterPro" id="IPR045851">
    <property type="entry name" value="AMP-bd_C_sf"/>
</dbReference>
<feature type="transmembrane region" description="Helical" evidence="6">
    <location>
        <begin position="367"/>
        <end position="387"/>
    </location>
</feature>
<keyword evidence="2" id="KW-0436">Ligase</keyword>
<evidence type="ECO:0000256" key="1">
    <source>
        <dbReference type="ARBA" id="ARBA00006432"/>
    </source>
</evidence>
<protein>
    <submittedName>
        <fullName evidence="8">2-acyl-glycerophospho-ethanolamine acyltransferase</fullName>
    </submittedName>
</protein>
<dbReference type="Gene3D" id="3.30.300.30">
    <property type="match status" value="1"/>
</dbReference>
<feature type="transmembrane region" description="Helical" evidence="6">
    <location>
        <begin position="271"/>
        <end position="294"/>
    </location>
</feature>
<organism evidence="8 9">
    <name type="scientific">Campylobacter geochelonis</name>
    <dbReference type="NCBI Taxonomy" id="1780362"/>
    <lineage>
        <taxon>Bacteria</taxon>
        <taxon>Pseudomonadati</taxon>
        <taxon>Campylobacterota</taxon>
        <taxon>Epsilonproteobacteria</taxon>
        <taxon>Campylobacterales</taxon>
        <taxon>Campylobacteraceae</taxon>
        <taxon>Campylobacter</taxon>
    </lineage>
</organism>
<name>A0A128EGX0_9BACT</name>
<comment type="similarity">
    <text evidence="1">Belongs to the ATP-dependent AMP-binding enzyme family.</text>
</comment>
<dbReference type="InterPro" id="IPR011701">
    <property type="entry name" value="MFS"/>
</dbReference>
<dbReference type="SUPFAM" id="SSF56801">
    <property type="entry name" value="Acetyl-CoA synthetase-like"/>
    <property type="match status" value="1"/>
</dbReference>
<dbReference type="CDD" id="cd06173">
    <property type="entry name" value="MFS_MefA_like"/>
    <property type="match status" value="1"/>
</dbReference>
<keyword evidence="9" id="KW-1185">Reference proteome</keyword>
<dbReference type="PANTHER" id="PTHR24096:SF149">
    <property type="entry name" value="AMP-BINDING DOMAIN-CONTAINING PROTEIN-RELATED"/>
    <property type="match status" value="1"/>
</dbReference>
<dbReference type="GO" id="GO:0016405">
    <property type="term" value="F:CoA-ligase activity"/>
    <property type="evidence" value="ECO:0007669"/>
    <property type="project" value="TreeGrafter"/>
</dbReference>
<dbReference type="Gene3D" id="1.20.1250.20">
    <property type="entry name" value="MFS general substrate transporter like domains"/>
    <property type="match status" value="1"/>
</dbReference>
<dbReference type="SUPFAM" id="SSF69593">
    <property type="entry name" value="Glycerol-3-phosphate (1)-acyltransferase"/>
    <property type="match status" value="1"/>
</dbReference>
<evidence type="ECO:0000256" key="3">
    <source>
        <dbReference type="ARBA" id="ARBA00022692"/>
    </source>
</evidence>
<evidence type="ECO:0000256" key="2">
    <source>
        <dbReference type="ARBA" id="ARBA00022598"/>
    </source>
</evidence>
<feature type="domain" description="Phospholipid/glycerol acyltransferase" evidence="7">
    <location>
        <begin position="445"/>
        <end position="556"/>
    </location>
</feature>
<dbReference type="InterPro" id="IPR036259">
    <property type="entry name" value="MFS_trans_sf"/>
</dbReference>
<evidence type="ECO:0000256" key="5">
    <source>
        <dbReference type="ARBA" id="ARBA00023136"/>
    </source>
</evidence>
<dbReference type="InterPro" id="IPR002123">
    <property type="entry name" value="Plipid/glycerol_acylTrfase"/>
</dbReference>
<dbReference type="NCBIfam" id="NF006386">
    <property type="entry name" value="PRK08633.1"/>
    <property type="match status" value="1"/>
</dbReference>
<feature type="transmembrane region" description="Helical" evidence="6">
    <location>
        <begin position="393"/>
        <end position="412"/>
    </location>
</feature>
<dbReference type="OrthoDB" id="9799237at2"/>
<feature type="transmembrane region" description="Helical" evidence="6">
    <location>
        <begin position="235"/>
        <end position="259"/>
    </location>
</feature>
<feature type="transmembrane region" description="Helical" evidence="6">
    <location>
        <begin position="301"/>
        <end position="318"/>
    </location>
</feature>
<dbReference type="InterPro" id="IPR000873">
    <property type="entry name" value="AMP-dep_synth/lig_dom"/>
</dbReference>
<feature type="transmembrane region" description="Helical" evidence="6">
    <location>
        <begin position="669"/>
        <end position="690"/>
    </location>
</feature>
<sequence>MTKLFSLRGFSPFIAVMFINAIVDLGHKITIQNILVKSYTGNELVILTAVVNLLILLPYVSFFSLAGFLNDKFSRTTITRYAAASEIFLTFLITISYLLGWFYVAFFMTLLLAIQSAIYSPAKYGLIKMIVGEKNLGAANGVVQAVTIISILLSSLAFSVVFEVYASSSTSPAELMKSVWFIGVMLFVCSVLETFFTFKIPFFKASDENSKFEFKEYVKFGYLKKNMSMIIKDKNVWLCTLGLSFFWAISQLIIAVFPAHYKLISGADNVVVIQSILAVSAIGLVCGSFFAGAYSKNHIELGLVPFGAFGLFISLLLFSSSQSAFGLGFASVCFGFAGGVFIVPLNANIQFFTSEKRMGKVLAGSNFVQNLFMILFLILAIVFVQFMISTKQIFVFAAFSILVCAIYAIKALPHLFSRLLAIPFLKFGYRVNVSGVENIPKTGGVLLLGNHISWIDWAVVQIATPRPVKFVIHRSFYDRWYLQWFFKLFKVIPIGSGMNKSALENVRTRLENGEVVALFPEGHISYNGQLDEFAKGFEVASNATGAKIVPFYIRGLWGSSFSRARKYFKNMTSKEGKRMLGVTFGEPMPDSSTASEVKQKVMQLSFFSWGEYINSLEPVQFNWLRNAKANLFKKAIVDSTGVEMNNFKVITAVLIFLKKFRNSFKDSQNIGLILPSSAMGSIINLVLFIMGKIPVNLNYTLSVENMAKCVENADIKSIVTSKKFIEKLSSRGLVFSDELSAKFIYLEEVGASISKKAKIYAAIKAILLPSFMIDIIYFRNVRIDDDAIILYSSGSEGEPKGVVLTHKNIMSNVKQISGLLNSDKNEVILASLPIFHSFGLTVTTYLPLSEGITSVHVADSTDGLAVAKMAAKQSATVMFGTSTFFRLYAKNPRINHLMFKTIKFAIAGAEKLKPSVKDEFKMKFGVDIFEGYGATETTPVVSVNMPNMLELDSFKELVFNKFGSVGLPLPGTVIKIVDLNTLEELAQGESGLILIGGHQVMREYRKNQAKTDEVIVTINDVRYYKSGDIGYLDSDGFLYITDRVSRFAKIGGEMVSLGALEDKLGEIFKDSIHFICVNLADEKKGEKIVMLYDGSTEEKEVMSAIKASNIPNLMHPTSVHKVEQIPLLGTGKADYKSSKTLAIKIAG</sequence>
<evidence type="ECO:0000256" key="4">
    <source>
        <dbReference type="ARBA" id="ARBA00022989"/>
    </source>
</evidence>
<keyword evidence="5 6" id="KW-0472">Membrane</keyword>
<keyword evidence="8" id="KW-0012">Acyltransferase</keyword>
<dbReference type="SMART" id="SM00563">
    <property type="entry name" value="PlsC"/>
    <property type="match status" value="1"/>
</dbReference>
<evidence type="ECO:0000256" key="6">
    <source>
        <dbReference type="SAM" id="Phobius"/>
    </source>
</evidence>
<dbReference type="PANTHER" id="PTHR24096">
    <property type="entry name" value="LONG-CHAIN-FATTY-ACID--COA LIGASE"/>
    <property type="match status" value="1"/>
</dbReference>
<dbReference type="InterPro" id="IPR020845">
    <property type="entry name" value="AMP-binding_CS"/>
</dbReference>
<dbReference type="Pfam" id="PF00501">
    <property type="entry name" value="AMP-binding"/>
    <property type="match status" value="1"/>
</dbReference>
<dbReference type="Pfam" id="PF07690">
    <property type="entry name" value="MFS_1"/>
    <property type="match status" value="1"/>
</dbReference>
<feature type="transmembrane region" description="Helical" evidence="6">
    <location>
        <begin position="324"/>
        <end position="347"/>
    </location>
</feature>
<dbReference type="GO" id="GO:0016746">
    <property type="term" value="F:acyltransferase activity"/>
    <property type="evidence" value="ECO:0007669"/>
    <property type="project" value="UniProtKB-KW"/>
</dbReference>